<keyword evidence="4 10" id="KW-0808">Transferase</keyword>
<dbReference type="UniPathway" id="UPA00219"/>
<evidence type="ECO:0000256" key="10">
    <source>
        <dbReference type="HAMAP-Rule" id="MF_00033"/>
    </source>
</evidence>
<dbReference type="PANTHER" id="PTHR21015">
    <property type="entry name" value="UDP-N-ACETYLGLUCOSAMINE--N-ACETYLMURAMYL-(PENTAPEPTIDE) PYROPHOSPHORYL-UNDECAPRENOL N-ACETYLGLUCOSAMINE TRANSFERASE 1"/>
    <property type="match status" value="1"/>
</dbReference>
<evidence type="ECO:0000256" key="2">
    <source>
        <dbReference type="ARBA" id="ARBA00022618"/>
    </source>
</evidence>
<name>H8GRH3_METAL</name>
<protein>
    <recommendedName>
        <fullName evidence="10">UDP-N-acetylglucosamine--N-acetylmuramyl-(pentapeptide) pyrophosphoryl-undecaprenol N-acetylglucosamine transferase</fullName>
        <ecNumber evidence="10">2.4.1.227</ecNumber>
    </recommendedName>
    <alternativeName>
        <fullName evidence="10">Undecaprenyl-PP-MurNAc-pentapeptide-UDPGlcNAc GlcNAc transferase</fullName>
    </alternativeName>
</protein>
<dbReference type="EMBL" id="CM001475">
    <property type="protein sequence ID" value="EIC31152.1"/>
    <property type="molecule type" value="Genomic_DNA"/>
</dbReference>
<dbReference type="NCBIfam" id="TIGR01133">
    <property type="entry name" value="murG"/>
    <property type="match status" value="1"/>
</dbReference>
<dbReference type="GO" id="GO:0071555">
    <property type="term" value="P:cell wall organization"/>
    <property type="evidence" value="ECO:0007669"/>
    <property type="project" value="UniProtKB-KW"/>
</dbReference>
<keyword evidence="7 10" id="KW-0472">Membrane</keyword>
<keyword evidence="14" id="KW-1185">Reference proteome</keyword>
<feature type="binding site" evidence="10">
    <location>
        <position position="285"/>
    </location>
    <ligand>
        <name>UDP-N-acetyl-alpha-D-glucosamine</name>
        <dbReference type="ChEBI" id="CHEBI:57705"/>
    </ligand>
</feature>
<dbReference type="CDD" id="cd03785">
    <property type="entry name" value="GT28_MurG"/>
    <property type="match status" value="1"/>
</dbReference>
<keyword evidence="5 10" id="KW-0133">Cell shape</keyword>
<feature type="binding site" evidence="10">
    <location>
        <position position="240"/>
    </location>
    <ligand>
        <name>UDP-N-acetyl-alpha-D-glucosamine</name>
        <dbReference type="ChEBI" id="CHEBI:57705"/>
    </ligand>
</feature>
<dbReference type="RefSeq" id="WP_005374304.1">
    <property type="nucleotide sequence ID" value="NZ_CM001475.1"/>
</dbReference>
<keyword evidence="9 10" id="KW-0961">Cell wall biogenesis/degradation</keyword>
<comment type="function">
    <text evidence="10">Cell wall formation. Catalyzes the transfer of a GlcNAc subunit on undecaprenyl-pyrophosphoryl-MurNAc-pentapeptide (lipid intermediate I) to form undecaprenyl-pyrophosphoryl-MurNAc-(pentapeptide)GlcNAc (lipid intermediate II).</text>
</comment>
<accession>H8GRH3</accession>
<dbReference type="AlphaFoldDB" id="H8GRH3"/>
<keyword evidence="1 10" id="KW-1003">Cell membrane</keyword>
<gene>
    <name evidence="10" type="primary">murG</name>
    <name evidence="13" type="ORF">Metal_3503</name>
</gene>
<reference evidence="13 14" key="1">
    <citation type="journal article" date="2013" name="Genome Announc.">
        <title>Genome Sequence of the Obligate Gammaproteobacterial Methanotroph Methylomicrobium album Strain BG8.</title>
        <authorList>
            <person name="Kits K.D."/>
            <person name="Kalyuzhnaya M.G."/>
            <person name="Klotz M.G."/>
            <person name="Jetten M.S."/>
            <person name="Op den Camp H.J."/>
            <person name="Vuilleumier S."/>
            <person name="Bringel F."/>
            <person name="Dispirito A.A."/>
            <person name="Murrell J.C."/>
            <person name="Bruce D."/>
            <person name="Cheng J.F."/>
            <person name="Copeland A."/>
            <person name="Goodwin L."/>
            <person name="Hauser L."/>
            <person name="Lajus A."/>
            <person name="Land M.L."/>
            <person name="Lapidus A."/>
            <person name="Lucas S."/>
            <person name="Medigue C."/>
            <person name="Pitluck S."/>
            <person name="Woyke T."/>
            <person name="Zeytun A."/>
            <person name="Stein L.Y."/>
        </authorList>
    </citation>
    <scope>NUCLEOTIDE SEQUENCE [LARGE SCALE GENOMIC DNA]</scope>
    <source>
        <strain evidence="13 14">BG8</strain>
    </source>
</reference>
<evidence type="ECO:0000256" key="5">
    <source>
        <dbReference type="ARBA" id="ARBA00022960"/>
    </source>
</evidence>
<keyword evidence="6 10" id="KW-0573">Peptidoglycan synthesis</keyword>
<comment type="catalytic activity">
    <reaction evidence="10">
        <text>di-trans,octa-cis-undecaprenyl diphospho-N-acetyl-alpha-D-muramoyl-L-alanyl-D-glutamyl-meso-2,6-diaminopimeloyl-D-alanyl-D-alanine + UDP-N-acetyl-alpha-D-glucosamine = di-trans,octa-cis-undecaprenyl diphospho-[N-acetyl-alpha-D-glucosaminyl-(1-&gt;4)]-N-acetyl-alpha-D-muramoyl-L-alanyl-D-glutamyl-meso-2,6-diaminopimeloyl-D-alanyl-D-alanine + UDP + H(+)</text>
        <dbReference type="Rhea" id="RHEA:31227"/>
        <dbReference type="ChEBI" id="CHEBI:15378"/>
        <dbReference type="ChEBI" id="CHEBI:57705"/>
        <dbReference type="ChEBI" id="CHEBI:58223"/>
        <dbReference type="ChEBI" id="CHEBI:61387"/>
        <dbReference type="ChEBI" id="CHEBI:61388"/>
        <dbReference type="EC" id="2.4.1.227"/>
    </reaction>
</comment>
<dbReference type="InterPro" id="IPR006009">
    <property type="entry name" value="GlcNAc_MurG"/>
</dbReference>
<comment type="subcellular location">
    <subcellularLocation>
        <location evidence="10">Cell membrane</location>
        <topology evidence="10">Peripheral membrane protein</topology>
        <orientation evidence="10">Cytoplasmic side</orientation>
    </subcellularLocation>
</comment>
<feature type="domain" description="Glycosyltransferase family 28 N-terminal" evidence="11">
    <location>
        <begin position="5"/>
        <end position="142"/>
    </location>
</feature>
<keyword evidence="8 10" id="KW-0131">Cell cycle</keyword>
<keyword evidence="3 10" id="KW-0328">Glycosyltransferase</keyword>
<dbReference type="InterPro" id="IPR004276">
    <property type="entry name" value="GlycoTrans_28_N"/>
</dbReference>
<evidence type="ECO:0000256" key="7">
    <source>
        <dbReference type="ARBA" id="ARBA00023136"/>
    </source>
</evidence>
<keyword evidence="2 10" id="KW-0132">Cell division</keyword>
<dbReference type="GO" id="GO:0009252">
    <property type="term" value="P:peptidoglycan biosynthetic process"/>
    <property type="evidence" value="ECO:0007669"/>
    <property type="project" value="UniProtKB-UniRule"/>
</dbReference>
<evidence type="ECO:0000256" key="8">
    <source>
        <dbReference type="ARBA" id="ARBA00023306"/>
    </source>
</evidence>
<sequence>MAKRIVIMAGGTGGHVFPALAVAESLLEKGWEVSWLGTRNGLEARVVPEHGIAIDWLSVAGVRGKGMLSKVTAVFKLLKACLQAASLLRKRKPDVVLGMGGFVAGPGGLMARMLGIPLIVHEQNRVPGTTNRWLARLASRVLEAFPDSFDKKRQAVYTGNPLRKKFLLASAAPQARAEQNLKILIVGGSQGAQRLNEIVPEAMARLSGIHVIHQTGSAMQEQVAARYREFGVNAEAKAFIRDMAEAYEWADLAICRAGAMTVSELAATGCPAILVPLPWAIDDHQVANAHYLTDAGAGVILLQQDLTPESLAEAVADVRDRLPAMAAAAKRCARLDATEVVADYCMAEADR</sequence>
<dbReference type="Gene3D" id="3.40.50.2000">
    <property type="entry name" value="Glycogen Phosphorylase B"/>
    <property type="match status" value="2"/>
</dbReference>
<comment type="similarity">
    <text evidence="10">Belongs to the glycosyltransferase 28 family. MurG subfamily.</text>
</comment>
<dbReference type="EC" id="2.4.1.227" evidence="10"/>
<evidence type="ECO:0000256" key="1">
    <source>
        <dbReference type="ARBA" id="ARBA00022475"/>
    </source>
</evidence>
<dbReference type="GO" id="GO:0005886">
    <property type="term" value="C:plasma membrane"/>
    <property type="evidence" value="ECO:0007669"/>
    <property type="project" value="UniProtKB-SubCell"/>
</dbReference>
<dbReference type="GO" id="GO:0051991">
    <property type="term" value="F:UDP-N-acetyl-D-glucosamine:N-acetylmuramoyl-L-alanyl-D-glutamyl-meso-2,6-diaminopimelyl-D-alanyl-D-alanine-diphosphoundecaprenol 4-beta-N-acetylglucosaminlytransferase activity"/>
    <property type="evidence" value="ECO:0007669"/>
    <property type="project" value="RHEA"/>
</dbReference>
<dbReference type="Pfam" id="PF04101">
    <property type="entry name" value="Glyco_tran_28_C"/>
    <property type="match status" value="1"/>
</dbReference>
<dbReference type="PANTHER" id="PTHR21015:SF22">
    <property type="entry name" value="GLYCOSYLTRANSFERASE"/>
    <property type="match status" value="1"/>
</dbReference>
<evidence type="ECO:0000313" key="13">
    <source>
        <dbReference type="EMBL" id="EIC31152.1"/>
    </source>
</evidence>
<dbReference type="InterPro" id="IPR007235">
    <property type="entry name" value="Glyco_trans_28_C"/>
</dbReference>
<evidence type="ECO:0000256" key="6">
    <source>
        <dbReference type="ARBA" id="ARBA00022984"/>
    </source>
</evidence>
<dbReference type="SUPFAM" id="SSF53756">
    <property type="entry name" value="UDP-Glycosyltransferase/glycogen phosphorylase"/>
    <property type="match status" value="1"/>
</dbReference>
<feature type="binding site" evidence="10">
    <location>
        <position position="189"/>
    </location>
    <ligand>
        <name>UDP-N-acetyl-alpha-D-glucosamine</name>
        <dbReference type="ChEBI" id="CHEBI:57705"/>
    </ligand>
</feature>
<comment type="pathway">
    <text evidence="10">Cell wall biogenesis; peptidoglycan biosynthesis.</text>
</comment>
<dbReference type="GO" id="GO:0051301">
    <property type="term" value="P:cell division"/>
    <property type="evidence" value="ECO:0007669"/>
    <property type="project" value="UniProtKB-KW"/>
</dbReference>
<evidence type="ECO:0000259" key="12">
    <source>
        <dbReference type="Pfam" id="PF04101"/>
    </source>
</evidence>
<dbReference type="eggNOG" id="COG0707">
    <property type="taxonomic scope" value="Bacteria"/>
</dbReference>
<evidence type="ECO:0000256" key="3">
    <source>
        <dbReference type="ARBA" id="ARBA00022676"/>
    </source>
</evidence>
<evidence type="ECO:0000256" key="9">
    <source>
        <dbReference type="ARBA" id="ARBA00023316"/>
    </source>
</evidence>
<dbReference type="GO" id="GO:0005975">
    <property type="term" value="P:carbohydrate metabolic process"/>
    <property type="evidence" value="ECO:0007669"/>
    <property type="project" value="InterPro"/>
</dbReference>
<evidence type="ECO:0000256" key="4">
    <source>
        <dbReference type="ARBA" id="ARBA00022679"/>
    </source>
</evidence>
<dbReference type="Proteomes" id="UP000005090">
    <property type="component" value="Chromosome"/>
</dbReference>
<evidence type="ECO:0000259" key="11">
    <source>
        <dbReference type="Pfam" id="PF03033"/>
    </source>
</evidence>
<evidence type="ECO:0000313" key="14">
    <source>
        <dbReference type="Proteomes" id="UP000005090"/>
    </source>
</evidence>
<dbReference type="GO" id="GO:0050511">
    <property type="term" value="F:undecaprenyldiphospho-muramoylpentapeptide beta-N-acetylglucosaminyltransferase activity"/>
    <property type="evidence" value="ECO:0007669"/>
    <property type="project" value="UniProtKB-UniRule"/>
</dbReference>
<dbReference type="GO" id="GO:0008360">
    <property type="term" value="P:regulation of cell shape"/>
    <property type="evidence" value="ECO:0007669"/>
    <property type="project" value="UniProtKB-KW"/>
</dbReference>
<organism evidence="13 14">
    <name type="scientific">Methylomicrobium album BG8</name>
    <dbReference type="NCBI Taxonomy" id="686340"/>
    <lineage>
        <taxon>Bacteria</taxon>
        <taxon>Pseudomonadati</taxon>
        <taxon>Pseudomonadota</taxon>
        <taxon>Gammaproteobacteria</taxon>
        <taxon>Methylococcales</taxon>
        <taxon>Methylococcaceae</taxon>
        <taxon>Methylomicrobium</taxon>
    </lineage>
</organism>
<proteinExistence type="inferred from homology"/>
<dbReference type="Pfam" id="PF03033">
    <property type="entry name" value="Glyco_transf_28"/>
    <property type="match status" value="1"/>
</dbReference>
<dbReference type="HAMAP" id="MF_00033">
    <property type="entry name" value="MurG"/>
    <property type="match status" value="1"/>
</dbReference>
<dbReference type="HOGENOM" id="CLU_037404_2_0_6"/>
<feature type="binding site" evidence="10">
    <location>
        <position position="124"/>
    </location>
    <ligand>
        <name>UDP-N-acetyl-alpha-D-glucosamine</name>
        <dbReference type="ChEBI" id="CHEBI:57705"/>
    </ligand>
</feature>
<comment type="caution">
    <text evidence="10">Lacks conserved residue(s) required for the propagation of feature annotation.</text>
</comment>
<feature type="binding site" evidence="10">
    <location>
        <begin position="12"/>
        <end position="14"/>
    </location>
    <ligand>
        <name>UDP-N-acetyl-alpha-D-glucosamine</name>
        <dbReference type="ChEBI" id="CHEBI:57705"/>
    </ligand>
</feature>
<feature type="binding site" evidence="10">
    <location>
        <position position="163"/>
    </location>
    <ligand>
        <name>UDP-N-acetyl-alpha-D-glucosamine</name>
        <dbReference type="ChEBI" id="CHEBI:57705"/>
    </ligand>
</feature>
<feature type="domain" description="Glycosyl transferase family 28 C-terminal" evidence="12">
    <location>
        <begin position="183"/>
        <end position="331"/>
    </location>
</feature>
<dbReference type="STRING" id="686340.Metal_3503"/>